<accession>S0FQ29</accession>
<dbReference type="InterPro" id="IPR003439">
    <property type="entry name" value="ABC_transporter-like_ATP-bd"/>
</dbReference>
<name>S0FQ29_9BACT</name>
<evidence type="ECO:0000256" key="1">
    <source>
        <dbReference type="ARBA" id="ARBA00022741"/>
    </source>
</evidence>
<keyword evidence="5" id="KW-1185">Reference proteome</keyword>
<dbReference type="Proteomes" id="UP000014216">
    <property type="component" value="Unassembled WGS sequence"/>
</dbReference>
<dbReference type="InterPro" id="IPR003593">
    <property type="entry name" value="AAA+_ATPase"/>
</dbReference>
<evidence type="ECO:0000313" key="5">
    <source>
        <dbReference type="Proteomes" id="UP000014216"/>
    </source>
</evidence>
<evidence type="ECO:0000313" key="4">
    <source>
        <dbReference type="EMBL" id="EMS77173.1"/>
    </source>
</evidence>
<reference evidence="4 5" key="1">
    <citation type="journal article" date="2013" name="Genome Announc.">
        <title>Draft Genome Sequence of Desulfotignum phosphitoxidans DSM 13687 Strain FiPS-3.</title>
        <authorList>
            <person name="Poehlein A."/>
            <person name="Daniel R."/>
            <person name="Simeonova D.D."/>
        </authorList>
    </citation>
    <scope>NUCLEOTIDE SEQUENCE [LARGE SCALE GENOMIC DNA]</scope>
    <source>
        <strain evidence="4 5">DSM 13687</strain>
    </source>
</reference>
<dbReference type="RefSeq" id="WP_006968837.1">
    <property type="nucleotide sequence ID" value="NZ_APJX01000023.1"/>
</dbReference>
<evidence type="ECO:0000256" key="2">
    <source>
        <dbReference type="ARBA" id="ARBA00022840"/>
    </source>
</evidence>
<dbReference type="GO" id="GO:0005524">
    <property type="term" value="F:ATP binding"/>
    <property type="evidence" value="ECO:0007669"/>
    <property type="project" value="UniProtKB-KW"/>
</dbReference>
<gene>
    <name evidence="4" type="ORF">Dpo_24c00040</name>
</gene>
<keyword evidence="2" id="KW-0067">ATP-binding</keyword>
<dbReference type="GO" id="GO:0005886">
    <property type="term" value="C:plasma membrane"/>
    <property type="evidence" value="ECO:0007669"/>
    <property type="project" value="TreeGrafter"/>
</dbReference>
<keyword evidence="1" id="KW-0547">Nucleotide-binding</keyword>
<proteinExistence type="predicted"/>
<dbReference type="PANTHER" id="PTHR24220:SF692">
    <property type="entry name" value="ABC TRANSPORTER DOMAIN-CONTAINING PROTEIN"/>
    <property type="match status" value="1"/>
</dbReference>
<dbReference type="PROSITE" id="PS50893">
    <property type="entry name" value="ABC_TRANSPORTER_2"/>
    <property type="match status" value="1"/>
</dbReference>
<dbReference type="AlphaFoldDB" id="S0FQ29"/>
<dbReference type="GO" id="GO:0016887">
    <property type="term" value="F:ATP hydrolysis activity"/>
    <property type="evidence" value="ECO:0007669"/>
    <property type="project" value="InterPro"/>
</dbReference>
<dbReference type="OrthoDB" id="5292475at2"/>
<evidence type="ECO:0000259" key="3">
    <source>
        <dbReference type="PROSITE" id="PS50893"/>
    </source>
</evidence>
<comment type="caution">
    <text evidence="4">The sequence shown here is derived from an EMBL/GenBank/DDBJ whole genome shotgun (WGS) entry which is preliminary data.</text>
</comment>
<dbReference type="SUPFAM" id="SSF52540">
    <property type="entry name" value="P-loop containing nucleoside triphosphate hydrolases"/>
    <property type="match status" value="1"/>
</dbReference>
<dbReference type="GO" id="GO:0022857">
    <property type="term" value="F:transmembrane transporter activity"/>
    <property type="evidence" value="ECO:0007669"/>
    <property type="project" value="TreeGrafter"/>
</dbReference>
<dbReference type="InterPro" id="IPR027417">
    <property type="entry name" value="P-loop_NTPase"/>
</dbReference>
<dbReference type="Gene3D" id="3.40.50.300">
    <property type="entry name" value="P-loop containing nucleotide triphosphate hydrolases"/>
    <property type="match status" value="1"/>
</dbReference>
<dbReference type="InterPro" id="IPR015854">
    <property type="entry name" value="ABC_transpr_LolD-like"/>
</dbReference>
<organism evidence="4 5">
    <name type="scientific">Desulfotignum phosphitoxidans DSM 13687</name>
    <dbReference type="NCBI Taxonomy" id="1286635"/>
    <lineage>
        <taxon>Bacteria</taxon>
        <taxon>Pseudomonadati</taxon>
        <taxon>Thermodesulfobacteriota</taxon>
        <taxon>Desulfobacteria</taxon>
        <taxon>Desulfobacterales</taxon>
        <taxon>Desulfobacteraceae</taxon>
        <taxon>Desulfotignum</taxon>
    </lineage>
</organism>
<dbReference type="PANTHER" id="PTHR24220">
    <property type="entry name" value="IMPORT ATP-BINDING PROTEIN"/>
    <property type="match status" value="1"/>
</dbReference>
<dbReference type="SMART" id="SM00382">
    <property type="entry name" value="AAA"/>
    <property type="match status" value="1"/>
</dbReference>
<dbReference type="EMBL" id="APJX01000023">
    <property type="protein sequence ID" value="EMS77173.1"/>
    <property type="molecule type" value="Genomic_DNA"/>
</dbReference>
<protein>
    <submittedName>
        <fullName evidence="4">ABC-type transport system, ATPase component</fullName>
    </submittedName>
</protein>
<dbReference type="Pfam" id="PF00005">
    <property type="entry name" value="ABC_tran"/>
    <property type="match status" value="1"/>
</dbReference>
<feature type="domain" description="ABC transporter" evidence="3">
    <location>
        <begin position="5"/>
        <end position="247"/>
    </location>
</feature>
<sequence>MDEKLYLYSVTKIFNKGDFNEVCALKRVDLKFCAGENVIISGHNGSGKSTLLNLIDGRIAPTNGKIFVDGRDITDLSIHKRAKFVYRLFQDSTHGVIPLGTIRENMDIALGRNSARSWFKPALCRGNDDFFSEVMGAYRPELADKLDKKVFTLSPGERQALILALLKLQTNSSSQILLADEPTASLDPTLSEKCIAIISEYASRGWLCLTITHDSKIIKEHGGRLIDFKNGSVFSDTDRKEKNGGYVK</sequence>